<keyword evidence="2" id="KW-1185">Reference proteome</keyword>
<dbReference type="AlphaFoldDB" id="A0A0D8IUE7"/>
<reference evidence="1" key="1">
    <citation type="submission" date="2015-02" db="EMBL/GenBank/DDBJ databases">
        <title>A novel member of the family Ruminococcaceae isolated from human feces.</title>
        <authorList>
            <person name="Shkoporov A.N."/>
            <person name="Chaplin A.V."/>
            <person name="Motuzova O.V."/>
            <person name="Kafarskaia L.I."/>
            <person name="Khokhlova E.V."/>
            <person name="Efimov B.A."/>
        </authorList>
    </citation>
    <scope>NUCLEOTIDE SEQUENCE [LARGE SCALE GENOMIC DNA]</scope>
    <source>
        <strain evidence="1">585-1</strain>
    </source>
</reference>
<organism evidence="1 2">
    <name type="scientific">Ruthenibacterium lactatiformans</name>
    <dbReference type="NCBI Taxonomy" id="1550024"/>
    <lineage>
        <taxon>Bacteria</taxon>
        <taxon>Bacillati</taxon>
        <taxon>Bacillota</taxon>
        <taxon>Clostridia</taxon>
        <taxon>Eubacteriales</taxon>
        <taxon>Oscillospiraceae</taxon>
        <taxon>Ruthenibacterium</taxon>
    </lineage>
</organism>
<accession>A0A0D8IUE7</accession>
<dbReference type="EMBL" id="JXXK01000055">
    <property type="protein sequence ID" value="KJF38282.1"/>
    <property type="molecule type" value="Genomic_DNA"/>
</dbReference>
<sequence>MFFANFSKEYAQFFCILKVAFLPREKHGKNKGAITMEKIKLGIIGVGNMGTCHIETTAP</sequence>
<gene>
    <name evidence="1" type="ORF">TQ39_18985</name>
</gene>
<name>A0A0D8IUE7_9FIRM</name>
<evidence type="ECO:0000313" key="1">
    <source>
        <dbReference type="EMBL" id="KJF38282.1"/>
    </source>
</evidence>
<proteinExistence type="predicted"/>
<protein>
    <submittedName>
        <fullName evidence="1">Uncharacterized protein</fullName>
    </submittedName>
</protein>
<comment type="caution">
    <text evidence="1">The sequence shown here is derived from an EMBL/GenBank/DDBJ whole genome shotgun (WGS) entry which is preliminary data.</text>
</comment>
<dbReference type="Proteomes" id="UP000032483">
    <property type="component" value="Unassembled WGS sequence"/>
</dbReference>
<evidence type="ECO:0000313" key="2">
    <source>
        <dbReference type="Proteomes" id="UP000032483"/>
    </source>
</evidence>